<proteinExistence type="predicted"/>
<evidence type="ECO:0000256" key="1">
    <source>
        <dbReference type="SAM" id="MobiDB-lite"/>
    </source>
</evidence>
<evidence type="ECO:0000313" key="3">
    <source>
        <dbReference type="Proteomes" id="UP000410492"/>
    </source>
</evidence>
<evidence type="ECO:0000313" key="2">
    <source>
        <dbReference type="EMBL" id="VEN51887.1"/>
    </source>
</evidence>
<protein>
    <submittedName>
        <fullName evidence="2">Uncharacterized protein</fullName>
    </submittedName>
</protein>
<dbReference type="Proteomes" id="UP000410492">
    <property type="component" value="Unassembled WGS sequence"/>
</dbReference>
<keyword evidence="3" id="KW-1185">Reference proteome</keyword>
<dbReference type="AlphaFoldDB" id="A0A653CX77"/>
<feature type="region of interest" description="Disordered" evidence="1">
    <location>
        <begin position="93"/>
        <end position="120"/>
    </location>
</feature>
<dbReference type="OrthoDB" id="93664at2759"/>
<sequence length="140" mass="15638">MFNHECTIREGQVLPLGVTVGDLLLGVDDFSSSNVENNLSTMRPHTTPYMGITSSGVSQIAASLLHTGVLPTAQDNEMVQISSDQYFGNAGVTHPMPETTYQSTTSRRQENYTRGRKQHATTRHFPVKCSYRIYHTSRFQ</sequence>
<dbReference type="EMBL" id="CAACVG010009046">
    <property type="protein sequence ID" value="VEN51887.1"/>
    <property type="molecule type" value="Genomic_DNA"/>
</dbReference>
<organism evidence="2 3">
    <name type="scientific">Callosobruchus maculatus</name>
    <name type="common">Southern cowpea weevil</name>
    <name type="synonym">Pulse bruchid</name>
    <dbReference type="NCBI Taxonomy" id="64391"/>
    <lineage>
        <taxon>Eukaryota</taxon>
        <taxon>Metazoa</taxon>
        <taxon>Ecdysozoa</taxon>
        <taxon>Arthropoda</taxon>
        <taxon>Hexapoda</taxon>
        <taxon>Insecta</taxon>
        <taxon>Pterygota</taxon>
        <taxon>Neoptera</taxon>
        <taxon>Endopterygota</taxon>
        <taxon>Coleoptera</taxon>
        <taxon>Polyphaga</taxon>
        <taxon>Cucujiformia</taxon>
        <taxon>Chrysomeloidea</taxon>
        <taxon>Chrysomelidae</taxon>
        <taxon>Bruchinae</taxon>
        <taxon>Bruchini</taxon>
        <taxon>Callosobruchus</taxon>
    </lineage>
</organism>
<gene>
    <name evidence="2" type="ORF">CALMAC_LOCUS12203</name>
</gene>
<accession>A0A653CX77</accession>
<reference evidence="2 3" key="1">
    <citation type="submission" date="2019-01" db="EMBL/GenBank/DDBJ databases">
        <authorList>
            <person name="Sayadi A."/>
        </authorList>
    </citation>
    <scope>NUCLEOTIDE SEQUENCE [LARGE SCALE GENOMIC DNA]</scope>
</reference>
<name>A0A653CX77_CALMS</name>